<name>A0A9W4XPD1_9PLEO</name>
<protein>
    <recommendedName>
        <fullName evidence="6">Major facilitator superfamily (MFS) profile domain-containing protein</fullName>
    </recommendedName>
</protein>
<feature type="transmembrane region" description="Helical" evidence="5">
    <location>
        <begin position="487"/>
        <end position="510"/>
    </location>
</feature>
<dbReference type="Pfam" id="PF07690">
    <property type="entry name" value="MFS_1"/>
    <property type="match status" value="1"/>
</dbReference>
<evidence type="ECO:0000256" key="2">
    <source>
        <dbReference type="ARBA" id="ARBA00022692"/>
    </source>
</evidence>
<dbReference type="InterPro" id="IPR011701">
    <property type="entry name" value="MFS"/>
</dbReference>
<dbReference type="InterPro" id="IPR020846">
    <property type="entry name" value="MFS_dom"/>
</dbReference>
<feature type="transmembrane region" description="Helical" evidence="5">
    <location>
        <begin position="191"/>
        <end position="212"/>
    </location>
</feature>
<evidence type="ECO:0000313" key="8">
    <source>
        <dbReference type="Proteomes" id="UP001152607"/>
    </source>
</evidence>
<keyword evidence="2 5" id="KW-0812">Transmembrane</keyword>
<dbReference type="GO" id="GO:0005886">
    <property type="term" value="C:plasma membrane"/>
    <property type="evidence" value="ECO:0007669"/>
    <property type="project" value="TreeGrafter"/>
</dbReference>
<dbReference type="Gene3D" id="1.20.1250.20">
    <property type="entry name" value="MFS general substrate transporter like domains"/>
    <property type="match status" value="1"/>
</dbReference>
<feature type="transmembrane region" description="Helical" evidence="5">
    <location>
        <begin position="165"/>
        <end position="184"/>
    </location>
</feature>
<dbReference type="OrthoDB" id="2585655at2759"/>
<evidence type="ECO:0000256" key="4">
    <source>
        <dbReference type="ARBA" id="ARBA00023136"/>
    </source>
</evidence>
<dbReference type="PANTHER" id="PTHR23502">
    <property type="entry name" value="MAJOR FACILITATOR SUPERFAMILY"/>
    <property type="match status" value="1"/>
</dbReference>
<evidence type="ECO:0000256" key="5">
    <source>
        <dbReference type="SAM" id="Phobius"/>
    </source>
</evidence>
<feature type="transmembrane region" description="Helical" evidence="5">
    <location>
        <begin position="63"/>
        <end position="83"/>
    </location>
</feature>
<dbReference type="Proteomes" id="UP001152607">
    <property type="component" value="Unassembled WGS sequence"/>
</dbReference>
<evidence type="ECO:0000259" key="6">
    <source>
        <dbReference type="PROSITE" id="PS50850"/>
    </source>
</evidence>
<evidence type="ECO:0000313" key="7">
    <source>
        <dbReference type="EMBL" id="CAI6338748.1"/>
    </source>
</evidence>
<comment type="caution">
    <text evidence="7">The sequence shown here is derived from an EMBL/GenBank/DDBJ whole genome shotgun (WGS) entry which is preliminary data.</text>
</comment>
<feature type="domain" description="Major facilitator superfamily (MFS) profile" evidence="6">
    <location>
        <begin position="65"/>
        <end position="515"/>
    </location>
</feature>
<sequence>MGWGVIESRRTAFPRGTTRVGVKETSGDVPELENAKRSGTIVLSPQPSDDPNDPLNWSSTWKWLHLIVVAFGSAVTNAGTTMLTPGLEPLIERFQSNDVDVGTWILTAPTFWTSAIAFLLVSGTDIWGRRPFYFWSVVLMAAANFLSFVSQSFPVLAVTRTANGFFSAPLFTLVTATISDIFFVHQRGKSIAIWNLSLNAGGQVGQVIAGVVTDTLGVQANFLLTGFIWTALIPVFYFTVFESAYFKRDAESLEVISVVQNKLSSEYDNEDLKASILPPRQSYRQQLALSRGRLSNKSFLKGVIKPLGLLSSPIVIYSCIMNALIFILIAGMTTFLSILLSSPPYELGPTEIGLTNLPPFVVGLVASPLFGWMSDASVSFMARKNKGIAEPEFRLVLLLLAAPITMFGLISMGTAFKEEQPLVWILVWMTVTNVGAVAGIQLSINYVIDCLPEHSAQAFASVNMAAAGTATAALGPMITWLELDGPLTVFGCMAAGLAMATAVSVLVYVFGKKMRAWYDSLSFTKSLLD</sequence>
<dbReference type="EMBL" id="CAOQHR010000008">
    <property type="protein sequence ID" value="CAI6338748.1"/>
    <property type="molecule type" value="Genomic_DNA"/>
</dbReference>
<keyword evidence="8" id="KW-1185">Reference proteome</keyword>
<dbReference type="GO" id="GO:0022857">
    <property type="term" value="F:transmembrane transporter activity"/>
    <property type="evidence" value="ECO:0007669"/>
    <property type="project" value="InterPro"/>
</dbReference>
<evidence type="ECO:0000256" key="1">
    <source>
        <dbReference type="ARBA" id="ARBA00004141"/>
    </source>
</evidence>
<dbReference type="InterPro" id="IPR036259">
    <property type="entry name" value="MFS_trans_sf"/>
</dbReference>
<proteinExistence type="predicted"/>
<gene>
    <name evidence="7" type="ORF">PDIGIT_LOCUS11882</name>
</gene>
<accession>A0A9W4XPD1</accession>
<evidence type="ECO:0000256" key="3">
    <source>
        <dbReference type="ARBA" id="ARBA00022989"/>
    </source>
</evidence>
<dbReference type="SUPFAM" id="SSF103473">
    <property type="entry name" value="MFS general substrate transporter"/>
    <property type="match status" value="1"/>
</dbReference>
<feature type="transmembrane region" description="Helical" evidence="5">
    <location>
        <begin position="422"/>
        <end position="448"/>
    </location>
</feature>
<dbReference type="AlphaFoldDB" id="A0A9W4XPD1"/>
<feature type="transmembrane region" description="Helical" evidence="5">
    <location>
        <begin position="133"/>
        <end position="153"/>
    </location>
</feature>
<feature type="transmembrane region" description="Helical" evidence="5">
    <location>
        <begin position="360"/>
        <end position="381"/>
    </location>
</feature>
<feature type="transmembrane region" description="Helical" evidence="5">
    <location>
        <begin position="218"/>
        <end position="238"/>
    </location>
</feature>
<reference evidence="7" key="1">
    <citation type="submission" date="2023-01" db="EMBL/GenBank/DDBJ databases">
        <authorList>
            <person name="Van Ghelder C."/>
            <person name="Rancurel C."/>
        </authorList>
    </citation>
    <scope>NUCLEOTIDE SEQUENCE</scope>
    <source>
        <strain evidence="7">CNCM I-4278</strain>
    </source>
</reference>
<feature type="transmembrane region" description="Helical" evidence="5">
    <location>
        <begin position="460"/>
        <end position="481"/>
    </location>
</feature>
<organism evidence="7 8">
    <name type="scientific">Periconia digitata</name>
    <dbReference type="NCBI Taxonomy" id="1303443"/>
    <lineage>
        <taxon>Eukaryota</taxon>
        <taxon>Fungi</taxon>
        <taxon>Dikarya</taxon>
        <taxon>Ascomycota</taxon>
        <taxon>Pezizomycotina</taxon>
        <taxon>Dothideomycetes</taxon>
        <taxon>Pleosporomycetidae</taxon>
        <taxon>Pleosporales</taxon>
        <taxon>Massarineae</taxon>
        <taxon>Periconiaceae</taxon>
        <taxon>Periconia</taxon>
    </lineage>
</organism>
<dbReference type="PROSITE" id="PS50850">
    <property type="entry name" value="MFS"/>
    <property type="match status" value="1"/>
</dbReference>
<keyword evidence="3 5" id="KW-1133">Transmembrane helix</keyword>
<feature type="transmembrane region" description="Helical" evidence="5">
    <location>
        <begin position="393"/>
        <end position="416"/>
    </location>
</feature>
<feature type="transmembrane region" description="Helical" evidence="5">
    <location>
        <begin position="103"/>
        <end position="121"/>
    </location>
</feature>
<dbReference type="PANTHER" id="PTHR23502:SF20">
    <property type="entry name" value="TRANSPORTER, PUTATIVE (AFU_ORTHOLOGUE AFUA_6G13880)-RELATED"/>
    <property type="match status" value="1"/>
</dbReference>
<keyword evidence="4 5" id="KW-0472">Membrane</keyword>
<comment type="subcellular location">
    <subcellularLocation>
        <location evidence="1">Membrane</location>
        <topology evidence="1">Multi-pass membrane protein</topology>
    </subcellularLocation>
</comment>
<feature type="transmembrane region" description="Helical" evidence="5">
    <location>
        <begin position="314"/>
        <end position="340"/>
    </location>
</feature>